<feature type="compositionally biased region" description="Basic and acidic residues" evidence="5">
    <location>
        <begin position="438"/>
        <end position="451"/>
    </location>
</feature>
<dbReference type="GO" id="GO:0016020">
    <property type="term" value="C:membrane"/>
    <property type="evidence" value="ECO:0007669"/>
    <property type="project" value="UniProtKB-SubCell"/>
</dbReference>
<dbReference type="HOGENOM" id="CLU_012923_4_2_1"/>
<feature type="region of interest" description="Disordered" evidence="5">
    <location>
        <begin position="230"/>
        <end position="273"/>
    </location>
</feature>
<protein>
    <submittedName>
        <fullName evidence="7">Uncharacterized protein</fullName>
    </submittedName>
</protein>
<feature type="transmembrane region" description="Helical" evidence="6">
    <location>
        <begin position="55"/>
        <end position="77"/>
    </location>
</feature>
<feature type="transmembrane region" description="Helical" evidence="6">
    <location>
        <begin position="20"/>
        <end position="43"/>
    </location>
</feature>
<evidence type="ECO:0000313" key="8">
    <source>
        <dbReference type="Proteomes" id="UP000016928"/>
    </source>
</evidence>
<feature type="compositionally biased region" description="Polar residues" evidence="5">
    <location>
        <begin position="310"/>
        <end position="325"/>
    </location>
</feature>
<dbReference type="VEuPathDB" id="FungiDB:FOC1_g10011194"/>
<feature type="region of interest" description="Disordered" evidence="5">
    <location>
        <begin position="306"/>
        <end position="451"/>
    </location>
</feature>
<dbReference type="SMART" id="SM01417">
    <property type="entry name" value="Solute_trans_a"/>
    <property type="match status" value="1"/>
</dbReference>
<feature type="compositionally biased region" description="Polar residues" evidence="5">
    <location>
        <begin position="422"/>
        <end position="431"/>
    </location>
</feature>
<dbReference type="STRING" id="1229664.N4UF55"/>
<proteinExistence type="predicted"/>
<evidence type="ECO:0000256" key="1">
    <source>
        <dbReference type="ARBA" id="ARBA00004141"/>
    </source>
</evidence>
<name>N4UF55_FUSC1</name>
<evidence type="ECO:0000256" key="2">
    <source>
        <dbReference type="ARBA" id="ARBA00022692"/>
    </source>
</evidence>
<evidence type="ECO:0000256" key="5">
    <source>
        <dbReference type="SAM" id="MobiDB-lite"/>
    </source>
</evidence>
<dbReference type="EMBL" id="KB730051">
    <property type="protein sequence ID" value="ENH73874.1"/>
    <property type="molecule type" value="Genomic_DNA"/>
</dbReference>
<reference evidence="8" key="2">
    <citation type="journal article" date="2014" name="PLoS ONE">
        <title>Genome and Transcriptome Analysis of the Fungal Pathogen Fusarium oxysporum f. sp. cubense Causing Banana Vascular Wilt Disease.</title>
        <authorList>
            <person name="Guo L."/>
            <person name="Han L."/>
            <person name="Yang L."/>
            <person name="Zeng H."/>
            <person name="Fan D."/>
            <person name="Zhu Y."/>
            <person name="Feng Y."/>
            <person name="Wang G."/>
            <person name="Peng C."/>
            <person name="Jiang X."/>
            <person name="Zhou D."/>
            <person name="Ni P."/>
            <person name="Liang C."/>
            <person name="Liu L."/>
            <person name="Wang J."/>
            <person name="Mao C."/>
            <person name="Fang X."/>
            <person name="Peng M."/>
            <person name="Huang J."/>
        </authorList>
    </citation>
    <scope>NUCLEOTIDE SEQUENCE [LARGE SCALE GENOMIC DNA]</scope>
    <source>
        <strain evidence="8">race 1</strain>
    </source>
</reference>
<sequence>MEEYVGITADGGTGQKLTYATTVVAGVASVVATILSVISIMLQAKNYRKPLLQRYVVRILLMVPIYSIASWTSMVSLKAAAFLDPVRDIYEAFTIYTFFQLLINYLGGERSLIIMTHGRAPVHHLWPLNHVLPKVDISDPHTFLSIKRGILQYAWLKPILALSAIIMKATDAFGVRDLIEDSKLTFRGDTYGYRIFDSGDKVMAHEDSKSRLARLKEGMRYERGGKGKYWLPKPGEVNSTTPLLRGNGESSDNRPDQINENIHGTFEEPEIDADEDRLYEQARQLEYGDWNYPVITASEPLRERYRSPGSFGTRSSAYASPSVRSPATEYPPATNKGKQRSRGHGHDSQPQLEPQPEAVVPIKKKKKPRKVVKHAEPDPGELSLNKGPPAPAETAQVGGHDGHESPKNEESRAWSDDRNQQETHAASNYQSDYGIDQDEFRNVWGRDEESR</sequence>
<reference evidence="8" key="1">
    <citation type="submission" date="2012-09" db="EMBL/GenBank/DDBJ databases">
        <title>Genome sequencing and comparative transcriptomics of race 1 and race 4 of banana pathogen: Fusarium oxysporum f. sp. cubense.</title>
        <authorList>
            <person name="Fang X."/>
            <person name="Huang J."/>
        </authorList>
    </citation>
    <scope>NUCLEOTIDE SEQUENCE [LARGE SCALE GENOMIC DNA]</scope>
    <source>
        <strain evidence="8">race 1</strain>
    </source>
</reference>
<evidence type="ECO:0000256" key="4">
    <source>
        <dbReference type="ARBA" id="ARBA00023136"/>
    </source>
</evidence>
<evidence type="ECO:0000256" key="3">
    <source>
        <dbReference type="ARBA" id="ARBA00022989"/>
    </source>
</evidence>
<evidence type="ECO:0000313" key="7">
    <source>
        <dbReference type="EMBL" id="ENH73874.1"/>
    </source>
</evidence>
<keyword evidence="3 6" id="KW-1133">Transmembrane helix</keyword>
<dbReference type="PANTHER" id="PTHR23423">
    <property type="entry name" value="ORGANIC SOLUTE TRANSPORTER-RELATED"/>
    <property type="match status" value="1"/>
</dbReference>
<dbReference type="Pfam" id="PF03619">
    <property type="entry name" value="Solute_trans_a"/>
    <property type="match status" value="1"/>
</dbReference>
<organism evidence="7 8">
    <name type="scientific">Fusarium oxysporum f. sp. cubense (strain race 1)</name>
    <name type="common">Panama disease fungus</name>
    <dbReference type="NCBI Taxonomy" id="1229664"/>
    <lineage>
        <taxon>Eukaryota</taxon>
        <taxon>Fungi</taxon>
        <taxon>Dikarya</taxon>
        <taxon>Ascomycota</taxon>
        <taxon>Pezizomycotina</taxon>
        <taxon>Sordariomycetes</taxon>
        <taxon>Hypocreomycetidae</taxon>
        <taxon>Hypocreales</taxon>
        <taxon>Nectriaceae</taxon>
        <taxon>Fusarium</taxon>
        <taxon>Fusarium oxysporum species complex</taxon>
    </lineage>
</organism>
<feature type="compositionally biased region" description="Basic and acidic residues" evidence="5">
    <location>
        <begin position="400"/>
        <end position="421"/>
    </location>
</feature>
<dbReference type="AlphaFoldDB" id="N4UF55"/>
<accession>N4UF55</accession>
<dbReference type="InterPro" id="IPR005178">
    <property type="entry name" value="Ostalpha/TMEM184C"/>
</dbReference>
<gene>
    <name evidence="7" type="ORF">FOC1_g10011194</name>
</gene>
<dbReference type="OrthoDB" id="5348404at2759"/>
<keyword evidence="2 6" id="KW-0812">Transmembrane</keyword>
<comment type="subcellular location">
    <subcellularLocation>
        <location evidence="1">Membrane</location>
        <topology evidence="1">Multi-pass membrane protein</topology>
    </subcellularLocation>
</comment>
<evidence type="ECO:0000256" key="6">
    <source>
        <dbReference type="SAM" id="Phobius"/>
    </source>
</evidence>
<dbReference type="Proteomes" id="UP000016928">
    <property type="component" value="Unassembled WGS sequence"/>
</dbReference>
<feature type="compositionally biased region" description="Basic residues" evidence="5">
    <location>
        <begin position="362"/>
        <end position="372"/>
    </location>
</feature>
<dbReference type="OMA" id="NTAFYVD"/>
<keyword evidence="4 6" id="KW-0472">Membrane</keyword>